<dbReference type="InterPro" id="IPR003646">
    <property type="entry name" value="SH3-like_bac-type"/>
</dbReference>
<dbReference type="AlphaFoldDB" id="A0A845HNW8"/>
<comment type="caution">
    <text evidence="3">The sequence shown here is derived from an EMBL/GenBank/DDBJ whole genome shotgun (WGS) entry which is preliminary data.</text>
</comment>
<accession>A0A845HNW8</accession>
<dbReference type="RefSeq" id="WP_161091105.1">
    <property type="nucleotide sequence ID" value="NZ_WWCV01000031.1"/>
</dbReference>
<gene>
    <name evidence="3" type="ORF">GTP81_17585</name>
</gene>
<name>A0A845HNW8_9BURK</name>
<evidence type="ECO:0000259" key="2">
    <source>
        <dbReference type="Pfam" id="PF08239"/>
    </source>
</evidence>
<keyword evidence="1" id="KW-0472">Membrane</keyword>
<evidence type="ECO:0000256" key="1">
    <source>
        <dbReference type="SAM" id="Phobius"/>
    </source>
</evidence>
<protein>
    <submittedName>
        <fullName evidence="3">SH3 domain-containing protein</fullName>
    </submittedName>
</protein>
<evidence type="ECO:0000313" key="4">
    <source>
        <dbReference type="Proteomes" id="UP000484875"/>
    </source>
</evidence>
<keyword evidence="1" id="KW-1133">Transmembrane helix</keyword>
<dbReference type="Gene3D" id="2.30.30.40">
    <property type="entry name" value="SH3 Domains"/>
    <property type="match status" value="1"/>
</dbReference>
<evidence type="ECO:0000313" key="3">
    <source>
        <dbReference type="EMBL" id="MYN18564.1"/>
    </source>
</evidence>
<feature type="domain" description="SH3b" evidence="2">
    <location>
        <begin position="113"/>
        <end position="166"/>
    </location>
</feature>
<keyword evidence="4" id="KW-1185">Reference proteome</keyword>
<keyword evidence="1" id="KW-0812">Transmembrane</keyword>
<proteinExistence type="predicted"/>
<dbReference type="Proteomes" id="UP000484875">
    <property type="component" value="Unassembled WGS sequence"/>
</dbReference>
<dbReference type="EMBL" id="WWCV01000031">
    <property type="protein sequence ID" value="MYN18564.1"/>
    <property type="molecule type" value="Genomic_DNA"/>
</dbReference>
<reference evidence="3 4" key="1">
    <citation type="submission" date="2019-12" db="EMBL/GenBank/DDBJ databases">
        <title>Novel species isolated from a subtropical stream in China.</title>
        <authorList>
            <person name="Lu H."/>
        </authorList>
    </citation>
    <scope>NUCLEOTIDE SEQUENCE [LARGE SCALE GENOMIC DNA]</scope>
    <source>
        <strain evidence="3 4">FT107W</strain>
    </source>
</reference>
<sequence>METAKLYAAGAFAAGLVLTLFLAAYLTPRHWWRRPNARALLIMVAGAWGFGSLILYAAHGRQSESDTAAVTPDRAAEARAITAAAAAREAAARASALASAPLIAGQPFAVYRDLNLRVAAGVHAARLVTVPAGATVTPTGARNGDWWQIRTSVAGHENTGWVNSLWLRRSGE</sequence>
<feature type="transmembrane region" description="Helical" evidence="1">
    <location>
        <begin position="39"/>
        <end position="58"/>
    </location>
</feature>
<dbReference type="Pfam" id="PF08239">
    <property type="entry name" value="SH3_3"/>
    <property type="match status" value="1"/>
</dbReference>
<organism evidence="3 4">
    <name type="scientific">Duganella vulcania</name>
    <dbReference type="NCBI Taxonomy" id="2692166"/>
    <lineage>
        <taxon>Bacteria</taxon>
        <taxon>Pseudomonadati</taxon>
        <taxon>Pseudomonadota</taxon>
        <taxon>Betaproteobacteria</taxon>
        <taxon>Burkholderiales</taxon>
        <taxon>Oxalobacteraceae</taxon>
        <taxon>Telluria group</taxon>
        <taxon>Duganella</taxon>
    </lineage>
</organism>
<feature type="transmembrane region" description="Helical" evidence="1">
    <location>
        <begin position="6"/>
        <end position="27"/>
    </location>
</feature>